<comment type="caution">
    <text evidence="1">The sequence shown here is derived from an EMBL/GenBank/DDBJ whole genome shotgun (WGS) entry which is preliminary data.</text>
</comment>
<name>A0AC60Q955_IXOPE</name>
<organism evidence="1 2">
    <name type="scientific">Ixodes persulcatus</name>
    <name type="common">Taiga tick</name>
    <dbReference type="NCBI Taxonomy" id="34615"/>
    <lineage>
        <taxon>Eukaryota</taxon>
        <taxon>Metazoa</taxon>
        <taxon>Ecdysozoa</taxon>
        <taxon>Arthropoda</taxon>
        <taxon>Chelicerata</taxon>
        <taxon>Arachnida</taxon>
        <taxon>Acari</taxon>
        <taxon>Parasitiformes</taxon>
        <taxon>Ixodida</taxon>
        <taxon>Ixodoidea</taxon>
        <taxon>Ixodidae</taxon>
        <taxon>Ixodinae</taxon>
        <taxon>Ixodes</taxon>
    </lineage>
</organism>
<evidence type="ECO:0000313" key="1">
    <source>
        <dbReference type="EMBL" id="KAG0429579.1"/>
    </source>
</evidence>
<feature type="non-terminal residue" evidence="1">
    <location>
        <position position="1"/>
    </location>
</feature>
<evidence type="ECO:0000313" key="2">
    <source>
        <dbReference type="Proteomes" id="UP000805193"/>
    </source>
</evidence>
<protein>
    <submittedName>
        <fullName evidence="1">Uncharacterized protein</fullName>
    </submittedName>
</protein>
<proteinExistence type="predicted"/>
<accession>A0AC60Q955</accession>
<dbReference type="EMBL" id="JABSTQ010009400">
    <property type="protein sequence ID" value="KAG0429579.1"/>
    <property type="molecule type" value="Genomic_DNA"/>
</dbReference>
<feature type="non-terminal residue" evidence="1">
    <location>
        <position position="57"/>
    </location>
</feature>
<sequence>DDNGNTDAPVTPGAGDTNSNKKCERLFPKRKFANLLCLYKCKGIGEGFENEDDGTPC</sequence>
<reference evidence="1 2" key="1">
    <citation type="journal article" date="2020" name="Cell">
        <title>Large-Scale Comparative Analyses of Tick Genomes Elucidate Their Genetic Diversity and Vector Capacities.</title>
        <authorList>
            <consortium name="Tick Genome and Microbiome Consortium (TIGMIC)"/>
            <person name="Jia N."/>
            <person name="Wang J."/>
            <person name="Shi W."/>
            <person name="Du L."/>
            <person name="Sun Y."/>
            <person name="Zhan W."/>
            <person name="Jiang J.F."/>
            <person name="Wang Q."/>
            <person name="Zhang B."/>
            <person name="Ji P."/>
            <person name="Bell-Sakyi L."/>
            <person name="Cui X.M."/>
            <person name="Yuan T.T."/>
            <person name="Jiang B.G."/>
            <person name="Yang W.F."/>
            <person name="Lam T.T."/>
            <person name="Chang Q.C."/>
            <person name="Ding S.J."/>
            <person name="Wang X.J."/>
            <person name="Zhu J.G."/>
            <person name="Ruan X.D."/>
            <person name="Zhao L."/>
            <person name="Wei J.T."/>
            <person name="Ye R.Z."/>
            <person name="Que T.C."/>
            <person name="Du C.H."/>
            <person name="Zhou Y.H."/>
            <person name="Cheng J.X."/>
            <person name="Dai P.F."/>
            <person name="Guo W.B."/>
            <person name="Han X.H."/>
            <person name="Huang E.J."/>
            <person name="Li L.F."/>
            <person name="Wei W."/>
            <person name="Gao Y.C."/>
            <person name="Liu J.Z."/>
            <person name="Shao H.Z."/>
            <person name="Wang X."/>
            <person name="Wang C.C."/>
            <person name="Yang T.C."/>
            <person name="Huo Q.B."/>
            <person name="Li W."/>
            <person name="Chen H.Y."/>
            <person name="Chen S.E."/>
            <person name="Zhou L.G."/>
            <person name="Ni X.B."/>
            <person name="Tian J.H."/>
            <person name="Sheng Y."/>
            <person name="Liu T."/>
            <person name="Pan Y.S."/>
            <person name="Xia L.Y."/>
            <person name="Li J."/>
            <person name="Zhao F."/>
            <person name="Cao W.C."/>
        </authorList>
    </citation>
    <scope>NUCLEOTIDE SEQUENCE [LARGE SCALE GENOMIC DNA]</scope>
    <source>
        <strain evidence="1">Iper-2018</strain>
    </source>
</reference>
<dbReference type="Proteomes" id="UP000805193">
    <property type="component" value="Unassembled WGS sequence"/>
</dbReference>
<gene>
    <name evidence="1" type="ORF">HPB47_023509</name>
</gene>
<keyword evidence="2" id="KW-1185">Reference proteome</keyword>